<dbReference type="Proteomes" id="UP001195483">
    <property type="component" value="Unassembled WGS sequence"/>
</dbReference>
<keyword evidence="3" id="KW-1185">Reference proteome</keyword>
<evidence type="ECO:0000256" key="1">
    <source>
        <dbReference type="SAM" id="MobiDB-lite"/>
    </source>
</evidence>
<reference evidence="2" key="1">
    <citation type="journal article" date="2021" name="Genome Biol. Evol.">
        <title>A High-Quality Reference Genome for a Parasitic Bivalve with Doubly Uniparental Inheritance (Bivalvia: Unionida).</title>
        <authorList>
            <person name="Smith C.H."/>
        </authorList>
    </citation>
    <scope>NUCLEOTIDE SEQUENCE</scope>
    <source>
        <strain evidence="2">CHS0354</strain>
    </source>
</reference>
<feature type="region of interest" description="Disordered" evidence="1">
    <location>
        <begin position="1"/>
        <end position="20"/>
    </location>
</feature>
<sequence>MELDEQGMEEEHGIGGGAVVITEEGEKELDEQGMERSCCHSCCCSNSGGAGGSMKRFNENKIGRKKIRFDFHRISNNKQTNYSLIWQHLISEFSTVVPVIEHLLYIAILIDMEASKRD</sequence>
<dbReference type="EMBL" id="JAEAOA010002345">
    <property type="protein sequence ID" value="KAK3590239.1"/>
    <property type="molecule type" value="Genomic_DNA"/>
</dbReference>
<proteinExistence type="predicted"/>
<name>A0AAE0SEK1_9BIVA</name>
<reference evidence="2" key="3">
    <citation type="submission" date="2023-05" db="EMBL/GenBank/DDBJ databases">
        <authorList>
            <person name="Smith C.H."/>
        </authorList>
    </citation>
    <scope>NUCLEOTIDE SEQUENCE</scope>
    <source>
        <strain evidence="2">CHS0354</strain>
        <tissue evidence="2">Mantle</tissue>
    </source>
</reference>
<comment type="caution">
    <text evidence="2">The sequence shown here is derived from an EMBL/GenBank/DDBJ whole genome shotgun (WGS) entry which is preliminary data.</text>
</comment>
<protein>
    <submittedName>
        <fullName evidence="2">Uncharacterized protein</fullName>
    </submittedName>
</protein>
<organism evidence="2 3">
    <name type="scientific">Potamilus streckersoni</name>
    <dbReference type="NCBI Taxonomy" id="2493646"/>
    <lineage>
        <taxon>Eukaryota</taxon>
        <taxon>Metazoa</taxon>
        <taxon>Spiralia</taxon>
        <taxon>Lophotrochozoa</taxon>
        <taxon>Mollusca</taxon>
        <taxon>Bivalvia</taxon>
        <taxon>Autobranchia</taxon>
        <taxon>Heteroconchia</taxon>
        <taxon>Palaeoheterodonta</taxon>
        <taxon>Unionida</taxon>
        <taxon>Unionoidea</taxon>
        <taxon>Unionidae</taxon>
        <taxon>Ambleminae</taxon>
        <taxon>Lampsilini</taxon>
        <taxon>Potamilus</taxon>
    </lineage>
</organism>
<accession>A0AAE0SEK1</accession>
<evidence type="ECO:0000313" key="2">
    <source>
        <dbReference type="EMBL" id="KAK3590239.1"/>
    </source>
</evidence>
<gene>
    <name evidence="2" type="ORF">CHS0354_041310</name>
</gene>
<dbReference type="AlphaFoldDB" id="A0AAE0SEK1"/>
<evidence type="ECO:0000313" key="3">
    <source>
        <dbReference type="Proteomes" id="UP001195483"/>
    </source>
</evidence>
<reference evidence="2" key="2">
    <citation type="journal article" date="2021" name="Genome Biol. Evol.">
        <title>Developing a high-quality reference genome for a parasitic bivalve with doubly uniparental inheritance (Bivalvia: Unionida).</title>
        <authorList>
            <person name="Smith C.H."/>
        </authorList>
    </citation>
    <scope>NUCLEOTIDE SEQUENCE</scope>
    <source>
        <strain evidence="2">CHS0354</strain>
        <tissue evidence="2">Mantle</tissue>
    </source>
</reference>